<dbReference type="SUPFAM" id="SSF53335">
    <property type="entry name" value="S-adenosyl-L-methionine-dependent methyltransferases"/>
    <property type="match status" value="1"/>
</dbReference>
<name>A0ABQ2IAB6_9PSEU</name>
<dbReference type="InterPro" id="IPR006764">
    <property type="entry name" value="SAM_dep_MeTrfase_SAV2177_type"/>
</dbReference>
<evidence type="ECO:0000313" key="1">
    <source>
        <dbReference type="EMBL" id="GGN05183.1"/>
    </source>
</evidence>
<reference evidence="2" key="1">
    <citation type="journal article" date="2019" name="Int. J. Syst. Evol. Microbiol.">
        <title>The Global Catalogue of Microorganisms (GCM) 10K type strain sequencing project: providing services to taxonomists for standard genome sequencing and annotation.</title>
        <authorList>
            <consortium name="The Broad Institute Genomics Platform"/>
            <consortium name="The Broad Institute Genome Sequencing Center for Infectious Disease"/>
            <person name="Wu L."/>
            <person name="Ma J."/>
        </authorList>
    </citation>
    <scope>NUCLEOTIDE SEQUENCE [LARGE SCALE GENOMIC DNA]</scope>
    <source>
        <strain evidence="2">CGMCC 4.7319</strain>
    </source>
</reference>
<sequence>MHDGLERSERGWGERVERPNWAPGDIDLERPSVARVYDYWLGGAHNFAADRAVGQKTLEIMPELRGVVLNHRAFLRRAVRHLLGRGVRQFLDLGSGIPTVGNVHEIAQAADPEARIVYVDLDPVAVAHSLSLLGGNDHVSVLHADVRDPAGVLASDEVDKQLDFDEPVAVLMIALLHFVPDEEDPWAVVGGYRDRLAPGSFLAVSHAGYDETDVETDASVRARRIYDRSVTRMTFRNRAEFTRLFDGFTLVEPGVVRVPAWHPESPADVEESGERFPGFAALGRKAQR</sequence>
<dbReference type="EMBL" id="BMNC01000007">
    <property type="protein sequence ID" value="GGN05183.1"/>
    <property type="molecule type" value="Genomic_DNA"/>
</dbReference>
<dbReference type="CDD" id="cd02440">
    <property type="entry name" value="AdoMet_MTases"/>
    <property type="match status" value="1"/>
</dbReference>
<gene>
    <name evidence="1" type="ORF">GCM10011609_50490</name>
</gene>
<organism evidence="1 2">
    <name type="scientific">Lentzea pudingi</name>
    <dbReference type="NCBI Taxonomy" id="1789439"/>
    <lineage>
        <taxon>Bacteria</taxon>
        <taxon>Bacillati</taxon>
        <taxon>Actinomycetota</taxon>
        <taxon>Actinomycetes</taxon>
        <taxon>Pseudonocardiales</taxon>
        <taxon>Pseudonocardiaceae</taxon>
        <taxon>Lentzea</taxon>
    </lineage>
</organism>
<accession>A0ABQ2IAB6</accession>
<proteinExistence type="predicted"/>
<keyword evidence="2" id="KW-1185">Reference proteome</keyword>
<comment type="caution">
    <text evidence="1">The sequence shown here is derived from an EMBL/GenBank/DDBJ whole genome shotgun (WGS) entry which is preliminary data.</text>
</comment>
<evidence type="ECO:0008006" key="3">
    <source>
        <dbReference type="Google" id="ProtNLM"/>
    </source>
</evidence>
<dbReference type="Gene3D" id="3.40.50.150">
    <property type="entry name" value="Vaccinia Virus protein VP39"/>
    <property type="match status" value="1"/>
</dbReference>
<protein>
    <recommendedName>
        <fullName evidence="3">S-adenosyl methyltransferase</fullName>
    </recommendedName>
</protein>
<dbReference type="Proteomes" id="UP000597656">
    <property type="component" value="Unassembled WGS sequence"/>
</dbReference>
<evidence type="ECO:0000313" key="2">
    <source>
        <dbReference type="Proteomes" id="UP000597656"/>
    </source>
</evidence>
<dbReference type="Pfam" id="PF04672">
    <property type="entry name" value="Methyltransf_19"/>
    <property type="match status" value="1"/>
</dbReference>
<dbReference type="InterPro" id="IPR029063">
    <property type="entry name" value="SAM-dependent_MTases_sf"/>
</dbReference>
<dbReference type="PIRSF" id="PIRSF017393">
    <property type="entry name" value="MTase_SAV2177"/>
    <property type="match status" value="1"/>
</dbReference>